<dbReference type="SUPFAM" id="SSF54506">
    <property type="entry name" value="Diaminopimelate epimerase-like"/>
    <property type="match status" value="1"/>
</dbReference>
<dbReference type="RefSeq" id="WP_103716579.1">
    <property type="nucleotide sequence ID" value="NZ_PQFZ01000001.1"/>
</dbReference>
<comment type="similarity">
    <text evidence="1">Belongs to the PhzF family.</text>
</comment>
<sequence>MKRRFVTLDVFTTQAQAGNPLAVVLDSDGLDTEAMQAITREFNLSETVFVAPPMQPRHRAALRIFTPGRELPFAGHPTVGTAVLLALRDAVEGKGADLLVLEEKAGLVPCAVSVDGPRSGHAVFTMPRLPQEIEAASSNTALAAVLGLDECEIGFGPHRAAVFSAGVPFTFVPLAGLDAIGRVKLDLSRWDAAMKPAEHPNAFVYCRQTVETGHHYHARMFWPGAGIAEDPATGGAAAAFAGVVMAFDKPADGEHRFVIEQGYEMGRPSQIALELTVESGALVSARIGGSAVLVSEGVLL</sequence>
<gene>
    <name evidence="3" type="ORF">CYD53_101580</name>
</gene>
<dbReference type="Proteomes" id="UP000236919">
    <property type="component" value="Unassembled WGS sequence"/>
</dbReference>
<keyword evidence="4" id="KW-1185">Reference proteome</keyword>
<dbReference type="Pfam" id="PF02567">
    <property type="entry name" value="PhzC-PhzF"/>
    <property type="match status" value="1"/>
</dbReference>
<reference evidence="3 4" key="1">
    <citation type="submission" date="2018-01" db="EMBL/GenBank/DDBJ databases">
        <title>Genomic Encyclopedia of Type Strains, Phase III (KMG-III): the genomes of soil and plant-associated and newly described type strains.</title>
        <authorList>
            <person name="Whitman W."/>
        </authorList>
    </citation>
    <scope>NUCLEOTIDE SEQUENCE [LARGE SCALE GENOMIC DNA]</scope>
    <source>
        <strain evidence="3 4">1131</strain>
    </source>
</reference>
<dbReference type="PANTHER" id="PTHR13774">
    <property type="entry name" value="PHENAZINE BIOSYNTHESIS PROTEIN"/>
    <property type="match status" value="1"/>
</dbReference>
<evidence type="ECO:0000313" key="4">
    <source>
        <dbReference type="Proteomes" id="UP000236919"/>
    </source>
</evidence>
<dbReference type="PANTHER" id="PTHR13774:SF32">
    <property type="entry name" value="ANTISENSE-ENHANCING SEQUENCE 1"/>
    <property type="match status" value="1"/>
</dbReference>
<organism evidence="3 4">
    <name type="scientific">Bosea psychrotolerans</name>
    <dbReference type="NCBI Taxonomy" id="1871628"/>
    <lineage>
        <taxon>Bacteria</taxon>
        <taxon>Pseudomonadati</taxon>
        <taxon>Pseudomonadota</taxon>
        <taxon>Alphaproteobacteria</taxon>
        <taxon>Hyphomicrobiales</taxon>
        <taxon>Boseaceae</taxon>
        <taxon>Bosea</taxon>
    </lineage>
</organism>
<proteinExistence type="inferred from homology"/>
<dbReference type="GO" id="GO:0016853">
    <property type="term" value="F:isomerase activity"/>
    <property type="evidence" value="ECO:0007669"/>
    <property type="project" value="UniProtKB-KW"/>
</dbReference>
<keyword evidence="3" id="KW-0413">Isomerase</keyword>
<accession>A0A2S4MQX4</accession>
<evidence type="ECO:0000313" key="3">
    <source>
        <dbReference type="EMBL" id="POR57055.1"/>
    </source>
</evidence>
<name>A0A2S4MQX4_9HYPH</name>
<dbReference type="EMBL" id="PQFZ01000001">
    <property type="protein sequence ID" value="POR57055.1"/>
    <property type="molecule type" value="Genomic_DNA"/>
</dbReference>
<dbReference type="NCBIfam" id="TIGR00654">
    <property type="entry name" value="PhzF_family"/>
    <property type="match status" value="1"/>
</dbReference>
<comment type="caution">
    <text evidence="3">The sequence shown here is derived from an EMBL/GenBank/DDBJ whole genome shotgun (WGS) entry which is preliminary data.</text>
</comment>
<protein>
    <submittedName>
        <fullName evidence="3">Trans-2,3-dihydro-3-hydroxyanthranilate isomerase</fullName>
    </submittedName>
</protein>
<evidence type="ECO:0000256" key="2">
    <source>
        <dbReference type="PIRSR" id="PIRSR016184-1"/>
    </source>
</evidence>
<dbReference type="InterPro" id="IPR003719">
    <property type="entry name" value="Phenazine_PhzF-like"/>
</dbReference>
<evidence type="ECO:0000256" key="1">
    <source>
        <dbReference type="ARBA" id="ARBA00008270"/>
    </source>
</evidence>
<dbReference type="OrthoDB" id="9788221at2"/>
<dbReference type="AlphaFoldDB" id="A0A2S4MQX4"/>
<dbReference type="GO" id="GO:0005737">
    <property type="term" value="C:cytoplasm"/>
    <property type="evidence" value="ECO:0007669"/>
    <property type="project" value="TreeGrafter"/>
</dbReference>
<dbReference type="Gene3D" id="3.10.310.10">
    <property type="entry name" value="Diaminopimelate Epimerase, Chain A, domain 1"/>
    <property type="match status" value="2"/>
</dbReference>
<dbReference type="PIRSF" id="PIRSF016184">
    <property type="entry name" value="PhzC_PhzF"/>
    <property type="match status" value="1"/>
</dbReference>
<feature type="active site" evidence="2">
    <location>
        <position position="46"/>
    </location>
</feature>